<dbReference type="GO" id="GO:0046982">
    <property type="term" value="F:protein heterodimerization activity"/>
    <property type="evidence" value="ECO:0007669"/>
    <property type="project" value="InterPro"/>
</dbReference>
<evidence type="ECO:0000313" key="1">
    <source>
        <dbReference type="EMBL" id="KUJ11146.1"/>
    </source>
</evidence>
<dbReference type="GeneID" id="28827545"/>
<dbReference type="Proteomes" id="UP000070700">
    <property type="component" value="Unassembled WGS sequence"/>
</dbReference>
<dbReference type="AlphaFoldDB" id="A0A194WT60"/>
<gene>
    <name evidence="1" type="ORF">LY89DRAFT_710302</name>
</gene>
<dbReference type="InParanoid" id="A0A194WT60"/>
<accession>A0A194WT60</accession>
<organism evidence="1 2">
    <name type="scientific">Mollisia scopiformis</name>
    <name type="common">Conifer needle endophyte fungus</name>
    <name type="synonym">Phialocephala scopiformis</name>
    <dbReference type="NCBI Taxonomy" id="149040"/>
    <lineage>
        <taxon>Eukaryota</taxon>
        <taxon>Fungi</taxon>
        <taxon>Dikarya</taxon>
        <taxon>Ascomycota</taxon>
        <taxon>Pezizomycotina</taxon>
        <taxon>Leotiomycetes</taxon>
        <taxon>Helotiales</taxon>
        <taxon>Mollisiaceae</taxon>
        <taxon>Mollisia</taxon>
    </lineage>
</organism>
<reference evidence="1 2" key="1">
    <citation type="submission" date="2015-10" db="EMBL/GenBank/DDBJ databases">
        <title>Full genome of DAOMC 229536 Phialocephala scopiformis, a fungal endophyte of spruce producing the potent anti-insectan compound rugulosin.</title>
        <authorList>
            <consortium name="DOE Joint Genome Institute"/>
            <person name="Walker A.K."/>
            <person name="Frasz S.L."/>
            <person name="Seifert K.A."/>
            <person name="Miller J.D."/>
            <person name="Mondo S.J."/>
            <person name="Labutti K."/>
            <person name="Lipzen A."/>
            <person name="Dockter R."/>
            <person name="Kennedy M."/>
            <person name="Grigoriev I.V."/>
            <person name="Spatafora J.W."/>
        </authorList>
    </citation>
    <scope>NUCLEOTIDE SEQUENCE [LARGE SCALE GENOMIC DNA]</scope>
    <source>
        <strain evidence="1 2">CBS 120377</strain>
    </source>
</reference>
<dbReference type="EMBL" id="KQ947427">
    <property type="protein sequence ID" value="KUJ11146.1"/>
    <property type="molecule type" value="Genomic_DNA"/>
</dbReference>
<protein>
    <submittedName>
        <fullName evidence="1">Uncharacterized protein</fullName>
    </submittedName>
</protein>
<dbReference type="OrthoDB" id="3535423at2759"/>
<dbReference type="KEGG" id="psco:LY89DRAFT_710302"/>
<name>A0A194WT60_MOLSC</name>
<evidence type="ECO:0000313" key="2">
    <source>
        <dbReference type="Proteomes" id="UP000070700"/>
    </source>
</evidence>
<proteinExistence type="predicted"/>
<dbReference type="Gene3D" id="1.10.20.10">
    <property type="entry name" value="Histone, subunit A"/>
    <property type="match status" value="1"/>
</dbReference>
<dbReference type="RefSeq" id="XP_018065501.1">
    <property type="nucleotide sequence ID" value="XM_018217819.1"/>
</dbReference>
<dbReference type="InterPro" id="IPR009072">
    <property type="entry name" value="Histone-fold"/>
</dbReference>
<keyword evidence="2" id="KW-1185">Reference proteome</keyword>
<sequence length="457" mass="51656">MGAKPQVDTQFNVTSGCLCYGDIHNVWHGTSSPICKFPTSVEQHAGGTVTAQIISFNTLVEKGTDRLCAWFASHVDVDPEVEIDKILNVSGSPYERDSGSRLNDKKTAKESVLVINRYDWGYYDKRGKEELGIDDTAETDWATWVFGEGAALVDFESAKTEVLRWNEKKRQERDNSPNGVWMFIPGGEYMFGRFGFDEDRSGARSFLFFTTYTNFCSTSFVGTDRALRVEETDEEWFQRCLRKEGYFEGLVELKQQISWFNGPLHLPAESEYLGPYDSRECILTSTDIDAIRIRPGVKAHEFADPLKEDCLTCLNEMIMSYLEHFIAPASSHNTVVAACCLIPYSDPIPGFNDRAVGSKIKSFLIPRCEDKSLVRDEKFIAGICACIAYLLSEVLELANNHAGRRSKLIPVDIRLAVFMDTKLRDLFKYSRFFWKGNSQIFQVAGASRTTELTQTAE</sequence>